<evidence type="ECO:0000313" key="3">
    <source>
        <dbReference type="Proteomes" id="UP000193061"/>
    </source>
</evidence>
<name>A0A1X6YH33_9RHOB</name>
<feature type="transmembrane region" description="Helical" evidence="1">
    <location>
        <begin position="147"/>
        <end position="172"/>
    </location>
</feature>
<feature type="transmembrane region" description="Helical" evidence="1">
    <location>
        <begin position="184"/>
        <end position="204"/>
    </location>
</feature>
<dbReference type="AlphaFoldDB" id="A0A1X6YH33"/>
<keyword evidence="2" id="KW-0808">Transferase</keyword>
<dbReference type="EC" id="2.7.7.41" evidence="2"/>
<organism evidence="2 3">
    <name type="scientific">Roseovarius albus</name>
    <dbReference type="NCBI Taxonomy" id="1247867"/>
    <lineage>
        <taxon>Bacteria</taxon>
        <taxon>Pseudomonadati</taxon>
        <taxon>Pseudomonadota</taxon>
        <taxon>Alphaproteobacteria</taxon>
        <taxon>Rhodobacterales</taxon>
        <taxon>Roseobacteraceae</taxon>
        <taxon>Roseovarius</taxon>
    </lineage>
</organism>
<keyword evidence="1" id="KW-0812">Transmembrane</keyword>
<dbReference type="Proteomes" id="UP000193061">
    <property type="component" value="Unassembled WGS sequence"/>
</dbReference>
<feature type="transmembrane region" description="Helical" evidence="1">
    <location>
        <begin position="119"/>
        <end position="140"/>
    </location>
</feature>
<dbReference type="GO" id="GO:0009273">
    <property type="term" value="P:peptidoglycan-based cell wall biogenesis"/>
    <property type="evidence" value="ECO:0007669"/>
    <property type="project" value="TreeGrafter"/>
</dbReference>
<dbReference type="GO" id="GO:0005886">
    <property type="term" value="C:plasma membrane"/>
    <property type="evidence" value="ECO:0007669"/>
    <property type="project" value="TreeGrafter"/>
</dbReference>
<evidence type="ECO:0000256" key="1">
    <source>
        <dbReference type="SAM" id="Phobius"/>
    </source>
</evidence>
<keyword evidence="3" id="KW-1185">Reference proteome</keyword>
<evidence type="ECO:0000313" key="2">
    <source>
        <dbReference type="EMBL" id="SLN19301.1"/>
    </source>
</evidence>
<reference evidence="2 3" key="1">
    <citation type="submission" date="2017-03" db="EMBL/GenBank/DDBJ databases">
        <authorList>
            <person name="Afonso C.L."/>
            <person name="Miller P.J."/>
            <person name="Scott M.A."/>
            <person name="Spackman E."/>
            <person name="Goraichik I."/>
            <person name="Dimitrov K.M."/>
            <person name="Suarez D.L."/>
            <person name="Swayne D.E."/>
        </authorList>
    </citation>
    <scope>NUCLEOTIDE SEQUENCE [LARGE SCALE GENOMIC DNA]</scope>
    <source>
        <strain evidence="2 3">CECT 7450</strain>
    </source>
</reference>
<dbReference type="PANTHER" id="PTHR43535:SF1">
    <property type="entry name" value="PHOSPHATIDATE CYTIDYLYLTRANSFERASE"/>
    <property type="match status" value="1"/>
</dbReference>
<dbReference type="GO" id="GO:0004605">
    <property type="term" value="F:phosphatidate cytidylyltransferase activity"/>
    <property type="evidence" value="ECO:0007669"/>
    <property type="project" value="UniProtKB-EC"/>
</dbReference>
<accession>A0A1X6YH33</accession>
<sequence length="315" mass="34880">MNDHHTSLMALFWGALAVLLLASGIAFFLTRKAGPEGPSDSIQNLNARIQAWWVMVLLLAFAFWWGRGGVVWLFGICSFAALREFVTLTNARRADSWTLAVLFYLVLPLQYYLVWLDWVGLYAVFIPVYMFLLLPVLSALRGDTDNFLIRVAEVQWAAMIAIYCVSYIPALLSLNIPGFEGQNILLVAFLLIVVQASDVLQYTWGKLIGKTKIAPRLSPSKTVEGFVGGAASASLLGALLFWATPFSFLQAGGMAVIITIMGFFGGLVLSAVKRDRGVKDWGHTIAGHGGFMDRLDSLIFAAPVFFHLTRYWWSV</sequence>
<dbReference type="EMBL" id="FWFX01000002">
    <property type="protein sequence ID" value="SLN19301.1"/>
    <property type="molecule type" value="Genomic_DNA"/>
</dbReference>
<feature type="transmembrane region" description="Helical" evidence="1">
    <location>
        <begin position="225"/>
        <end position="243"/>
    </location>
</feature>
<protein>
    <submittedName>
        <fullName evidence="2">Phosphatidate cytidylyltransferase</fullName>
        <ecNumber evidence="2">2.7.7.41</ecNumber>
    </submittedName>
</protein>
<keyword evidence="1" id="KW-0472">Membrane</keyword>
<feature type="transmembrane region" description="Helical" evidence="1">
    <location>
        <begin position="249"/>
        <end position="272"/>
    </location>
</feature>
<gene>
    <name evidence="2" type="primary">cdsA_1</name>
    <name evidence="2" type="ORF">ROA7450_00610</name>
</gene>
<dbReference type="RefSeq" id="WP_085804194.1">
    <property type="nucleotide sequence ID" value="NZ_FWFX01000002.1"/>
</dbReference>
<feature type="transmembrane region" description="Helical" evidence="1">
    <location>
        <begin position="50"/>
        <end position="82"/>
    </location>
</feature>
<feature type="transmembrane region" description="Helical" evidence="1">
    <location>
        <begin position="94"/>
        <end position="113"/>
    </location>
</feature>
<dbReference type="Pfam" id="PF01148">
    <property type="entry name" value="CTP_transf_1"/>
    <property type="match status" value="1"/>
</dbReference>
<keyword evidence="1" id="KW-1133">Transmembrane helix</keyword>
<keyword evidence="2" id="KW-0548">Nucleotidyltransferase</keyword>
<dbReference type="PANTHER" id="PTHR43535">
    <property type="entry name" value="PHOSPHATIDATE CYTIDYLYLTRANSFERASE"/>
    <property type="match status" value="1"/>
</dbReference>
<dbReference type="OrthoDB" id="9799199at2"/>
<proteinExistence type="predicted"/>